<evidence type="ECO:0000256" key="3">
    <source>
        <dbReference type="ARBA" id="ARBA00022989"/>
    </source>
</evidence>
<organism evidence="6 7">
    <name type="scientific">Brevifollis gellanilyticus</name>
    <dbReference type="NCBI Taxonomy" id="748831"/>
    <lineage>
        <taxon>Bacteria</taxon>
        <taxon>Pseudomonadati</taxon>
        <taxon>Verrucomicrobiota</taxon>
        <taxon>Verrucomicrobiia</taxon>
        <taxon>Verrucomicrobiales</taxon>
        <taxon>Verrucomicrobiaceae</taxon>
    </lineage>
</organism>
<evidence type="ECO:0000256" key="1">
    <source>
        <dbReference type="ARBA" id="ARBA00004141"/>
    </source>
</evidence>
<dbReference type="AlphaFoldDB" id="A0A512MEM1"/>
<accession>A0A512MEM1</accession>
<comment type="subcellular location">
    <subcellularLocation>
        <location evidence="1">Membrane</location>
        <topology evidence="1">Multi-pass membrane protein</topology>
    </subcellularLocation>
</comment>
<gene>
    <name evidence="6" type="ORF">BGE01nite_44810</name>
</gene>
<proteinExistence type="predicted"/>
<protein>
    <recommendedName>
        <fullName evidence="8">Potassium channel protein-like protein</fullName>
    </recommendedName>
</protein>
<dbReference type="GO" id="GO:0016020">
    <property type="term" value="C:membrane"/>
    <property type="evidence" value="ECO:0007669"/>
    <property type="project" value="UniProtKB-SubCell"/>
</dbReference>
<evidence type="ECO:0000256" key="4">
    <source>
        <dbReference type="ARBA" id="ARBA00023136"/>
    </source>
</evidence>
<dbReference type="Proteomes" id="UP000321577">
    <property type="component" value="Unassembled WGS sequence"/>
</dbReference>
<sequence>MATVALGFLAVLGVILPHGDTGESFREALRMHPWYGVTLVGLWGVIGMEALVGLRMATDGWRARWRRFFLILLLPPLRMTTATSTRDGWLWLPGHGWRPAGPVTTLKLEHKLALPMLVLTLLVLPVLGVEFGAGGALETRPRLALAVHLTTSLIWIGFTAEFLWMISATPQKLDYCVRNWVNLVIILLPLVAFLRVLTMLRFLRAGQLLRAYRLRTLQSRVWRLLLVFNLFERLQQRNPEKYRAGLEKRIGEMEEELVRLREKLERCPGERREDRLTTDGH</sequence>
<feature type="transmembrane region" description="Helical" evidence="5">
    <location>
        <begin position="33"/>
        <end position="56"/>
    </location>
</feature>
<name>A0A512MEM1_9BACT</name>
<keyword evidence="4 5" id="KW-0472">Membrane</keyword>
<feature type="transmembrane region" description="Helical" evidence="5">
    <location>
        <begin position="68"/>
        <end position="92"/>
    </location>
</feature>
<dbReference type="EMBL" id="BKAG01000044">
    <property type="protein sequence ID" value="GEP45190.1"/>
    <property type="molecule type" value="Genomic_DNA"/>
</dbReference>
<evidence type="ECO:0000313" key="7">
    <source>
        <dbReference type="Proteomes" id="UP000321577"/>
    </source>
</evidence>
<evidence type="ECO:0000313" key="6">
    <source>
        <dbReference type="EMBL" id="GEP45190.1"/>
    </source>
</evidence>
<feature type="transmembrane region" description="Helical" evidence="5">
    <location>
        <begin position="145"/>
        <end position="168"/>
    </location>
</feature>
<reference evidence="6 7" key="1">
    <citation type="submission" date="2019-07" db="EMBL/GenBank/DDBJ databases">
        <title>Whole genome shotgun sequence of Brevifollis gellanilyticus NBRC 108608.</title>
        <authorList>
            <person name="Hosoyama A."/>
            <person name="Uohara A."/>
            <person name="Ohji S."/>
            <person name="Ichikawa N."/>
        </authorList>
    </citation>
    <scope>NUCLEOTIDE SEQUENCE [LARGE SCALE GENOMIC DNA]</scope>
    <source>
        <strain evidence="6 7">NBRC 108608</strain>
    </source>
</reference>
<evidence type="ECO:0008006" key="8">
    <source>
        <dbReference type="Google" id="ProtNLM"/>
    </source>
</evidence>
<dbReference type="Gene3D" id="1.20.120.350">
    <property type="entry name" value="Voltage-gated potassium channels. Chain C"/>
    <property type="match status" value="1"/>
</dbReference>
<keyword evidence="3 5" id="KW-1133">Transmembrane helix</keyword>
<feature type="transmembrane region" description="Helical" evidence="5">
    <location>
        <begin position="180"/>
        <end position="203"/>
    </location>
</feature>
<keyword evidence="2 5" id="KW-0812">Transmembrane</keyword>
<comment type="caution">
    <text evidence="6">The sequence shown here is derived from an EMBL/GenBank/DDBJ whole genome shotgun (WGS) entry which is preliminary data.</text>
</comment>
<dbReference type="InterPro" id="IPR027359">
    <property type="entry name" value="Volt_channel_dom_sf"/>
</dbReference>
<keyword evidence="7" id="KW-1185">Reference proteome</keyword>
<feature type="transmembrane region" description="Helical" evidence="5">
    <location>
        <begin position="112"/>
        <end position="133"/>
    </location>
</feature>
<evidence type="ECO:0000256" key="5">
    <source>
        <dbReference type="SAM" id="Phobius"/>
    </source>
</evidence>
<evidence type="ECO:0000256" key="2">
    <source>
        <dbReference type="ARBA" id="ARBA00022692"/>
    </source>
</evidence>